<evidence type="ECO:0000256" key="3">
    <source>
        <dbReference type="ARBA" id="ARBA00053747"/>
    </source>
</evidence>
<dbReference type="Gene3D" id="3.40.50.2000">
    <property type="entry name" value="Glycogen Phosphorylase B"/>
    <property type="match status" value="2"/>
</dbReference>
<evidence type="ECO:0000256" key="1">
    <source>
        <dbReference type="ARBA" id="ARBA00009995"/>
    </source>
</evidence>
<dbReference type="InterPro" id="IPR002213">
    <property type="entry name" value="UDP_glucos_trans"/>
</dbReference>
<organism evidence="4 5">
    <name type="scientific">Helianthus annuus</name>
    <name type="common">Common sunflower</name>
    <dbReference type="NCBI Taxonomy" id="4232"/>
    <lineage>
        <taxon>Eukaryota</taxon>
        <taxon>Viridiplantae</taxon>
        <taxon>Streptophyta</taxon>
        <taxon>Embryophyta</taxon>
        <taxon>Tracheophyta</taxon>
        <taxon>Spermatophyta</taxon>
        <taxon>Magnoliopsida</taxon>
        <taxon>eudicotyledons</taxon>
        <taxon>Gunneridae</taxon>
        <taxon>Pentapetalae</taxon>
        <taxon>asterids</taxon>
        <taxon>campanulids</taxon>
        <taxon>Asterales</taxon>
        <taxon>Asteraceae</taxon>
        <taxon>Asteroideae</taxon>
        <taxon>Heliantheae alliance</taxon>
        <taxon>Heliantheae</taxon>
        <taxon>Helianthus</taxon>
    </lineage>
</organism>
<dbReference type="AlphaFoldDB" id="A0A251U1K0"/>
<evidence type="ECO:0000313" key="5">
    <source>
        <dbReference type="Proteomes" id="UP000215914"/>
    </source>
</evidence>
<dbReference type="GO" id="GO:0035251">
    <property type="term" value="F:UDP-glucosyltransferase activity"/>
    <property type="evidence" value="ECO:0000318"/>
    <property type="project" value="GO_Central"/>
</dbReference>
<keyword evidence="5" id="KW-1185">Reference proteome</keyword>
<dbReference type="OMA" id="QSEVLRW"/>
<protein>
    <submittedName>
        <fullName evidence="4">Putative UDP-glucuronosyl/UDP-glucosyltransferase</fullName>
    </submittedName>
</protein>
<dbReference type="Proteomes" id="UP000215914">
    <property type="component" value="Chromosome 9"/>
</dbReference>
<dbReference type="InterPro" id="IPR050481">
    <property type="entry name" value="UDP-glycosyltransf_plant"/>
</dbReference>
<dbReference type="Pfam" id="PF00201">
    <property type="entry name" value="UDPGT"/>
    <property type="match status" value="1"/>
</dbReference>
<dbReference type="PANTHER" id="PTHR48048">
    <property type="entry name" value="GLYCOSYLTRANSFERASE"/>
    <property type="match status" value="1"/>
</dbReference>
<dbReference type="FunCoup" id="A0A251U1K0">
    <property type="interactions" value="867"/>
</dbReference>
<dbReference type="FunFam" id="3.40.50.2000:FF:000056">
    <property type="entry name" value="Glycosyltransferase"/>
    <property type="match status" value="1"/>
</dbReference>
<proteinExistence type="inferred from homology"/>
<dbReference type="SUPFAM" id="SSF53756">
    <property type="entry name" value="UDP-Glycosyltransferase/glycogen phosphorylase"/>
    <property type="match status" value="1"/>
</dbReference>
<comment type="similarity">
    <text evidence="1">Belongs to the UDP-glycosyltransferase family.</text>
</comment>
<reference evidence="5" key="1">
    <citation type="journal article" date="2017" name="Nature">
        <title>The sunflower genome provides insights into oil metabolism, flowering and Asterid evolution.</title>
        <authorList>
            <person name="Badouin H."/>
            <person name="Gouzy J."/>
            <person name="Grassa C.J."/>
            <person name="Murat F."/>
            <person name="Staton S.E."/>
            <person name="Cottret L."/>
            <person name="Lelandais-Briere C."/>
            <person name="Owens G.L."/>
            <person name="Carrere S."/>
            <person name="Mayjonade B."/>
            <person name="Legrand L."/>
            <person name="Gill N."/>
            <person name="Kane N.C."/>
            <person name="Bowers J.E."/>
            <person name="Hubner S."/>
            <person name="Bellec A."/>
            <person name="Berard A."/>
            <person name="Berges H."/>
            <person name="Blanchet N."/>
            <person name="Boniface M.C."/>
            <person name="Brunel D."/>
            <person name="Catrice O."/>
            <person name="Chaidir N."/>
            <person name="Claudel C."/>
            <person name="Donnadieu C."/>
            <person name="Faraut T."/>
            <person name="Fievet G."/>
            <person name="Helmstetter N."/>
            <person name="King M."/>
            <person name="Knapp S.J."/>
            <person name="Lai Z."/>
            <person name="Le Paslier M.C."/>
            <person name="Lippi Y."/>
            <person name="Lorenzon L."/>
            <person name="Mandel J.R."/>
            <person name="Marage G."/>
            <person name="Marchand G."/>
            <person name="Marquand E."/>
            <person name="Bret-Mestries E."/>
            <person name="Morien E."/>
            <person name="Nambeesan S."/>
            <person name="Nguyen T."/>
            <person name="Pegot-Espagnet P."/>
            <person name="Pouilly N."/>
            <person name="Raftis F."/>
            <person name="Sallet E."/>
            <person name="Schiex T."/>
            <person name="Thomas J."/>
            <person name="Vandecasteele C."/>
            <person name="Vares D."/>
            <person name="Vear F."/>
            <person name="Vautrin S."/>
            <person name="Crespi M."/>
            <person name="Mangin B."/>
            <person name="Burke J.M."/>
            <person name="Salse J."/>
            <person name="Munos S."/>
            <person name="Vincourt P."/>
            <person name="Rieseberg L.H."/>
            <person name="Langlade N.B."/>
        </authorList>
    </citation>
    <scope>NUCLEOTIDE SEQUENCE [LARGE SCALE GENOMIC DNA]</scope>
    <source>
        <strain evidence="5">cv. SF193</strain>
    </source>
</reference>
<accession>A0A251U1K0</accession>
<dbReference type="EMBL" id="CM007898">
    <property type="protein sequence ID" value="OTG16939.1"/>
    <property type="molecule type" value="Genomic_DNA"/>
</dbReference>
<evidence type="ECO:0000313" key="4">
    <source>
        <dbReference type="EMBL" id="OTG16939.1"/>
    </source>
</evidence>
<name>A0A251U1K0_HELAN</name>
<gene>
    <name evidence="4" type="ORF">HannXRQ_Chr09g0276841</name>
</gene>
<sequence>MENTFAELVFIPAPAVGHIMSAMEMAKVLVNRHQSLSVTVFLMNPPLSMLALSTYIESLAKKAIERIRFIKLPQDQTPPKLDSKAPLMSFYEFINSHCKYVKNILEEMINQSSSRRVVGLVADWFCTGMIDVANEFNLPSYVYFTSSAAFLGFKLHFETLYVDQKQDLLELANSENGLDFLICAIGSMRKAKGILINTFLELETHAINWFSGTNFPPVYPVGPLLNLDSVAGKADDTNVFRWLDSQPWASVVLLCFGSMGCFDEAQLKEIARGLERSGHRFVWSVRRPPPQEKSFEVLQDDYDDPRVVLPDGFLERTSGVGKVIGWARRVSLLANEAVGGFVSHCGWNSMIESLWFGVPTTTLPIYCEQQMNAFEMVVDLGLAVDLKLDYKINVINPEGDTVIVMAEEIERGIRSVMEDNEMRAKVKEMSNMSRATVVEGGSSYTSVGYLIKDMMRNII</sequence>
<dbReference type="InParanoid" id="A0A251U1K0"/>
<comment type="function">
    <text evidence="3">May glycosylate diterpenes or flavonols in leaves.</text>
</comment>
<evidence type="ECO:0000256" key="2">
    <source>
        <dbReference type="ARBA" id="ARBA00022679"/>
    </source>
</evidence>
<keyword evidence="2 4" id="KW-0808">Transferase</keyword>
<dbReference type="CDD" id="cd03784">
    <property type="entry name" value="GT1_Gtf-like"/>
    <property type="match status" value="1"/>
</dbReference>
<dbReference type="PANTHER" id="PTHR48048:SF98">
    <property type="entry name" value="FLAVONOL 3-O-GLUCOSYLTRANSFERASE"/>
    <property type="match status" value="1"/>
</dbReference>